<evidence type="ECO:0000313" key="2">
    <source>
        <dbReference type="Proteomes" id="UP000019375"/>
    </source>
</evidence>
<dbReference type="OrthoDB" id="10251727at2759"/>
<dbReference type="InterPro" id="IPR028364">
    <property type="entry name" value="Ribosomal_uL1/biogenesis"/>
</dbReference>
<dbReference type="CDD" id="cd00403">
    <property type="entry name" value="Ribosomal_L1"/>
    <property type="match status" value="1"/>
</dbReference>
<accession>A0A8J2X5P3</accession>
<dbReference type="AlphaFoldDB" id="A0A8J2X5P3"/>
<dbReference type="SUPFAM" id="SSF56808">
    <property type="entry name" value="Ribosomal protein L1"/>
    <property type="match status" value="1"/>
</dbReference>
<sequence>MATKIDDELATQALESLLKHCNTDQSLQRDKDVQVIINTAKKMGLRNDHTPRIIPLSKSKLHRPKELRIMLVTKDPSVPYRDIFTKNEATAELFKEIIGIKNLRRRFRGAKSIQLYKDFDIIIADFRVHHLLPDILGSKFYHGNKKLPFVIRMSRPVSAKNQTASTECDPAFIRAQVRNICKNTSYVPNSDNCLGVRIGQIGRHPVGEMIQNIKDVIAFLTDKTKKPQGGTVKGGIASIFVKTANSPSLPIYENKR</sequence>
<evidence type="ECO:0000313" key="1">
    <source>
        <dbReference type="EMBL" id="CDF87392.1"/>
    </source>
</evidence>
<dbReference type="InterPro" id="IPR023674">
    <property type="entry name" value="Ribosomal_uL1-like"/>
</dbReference>
<reference evidence="2" key="1">
    <citation type="journal article" date="2013" name="Genome Announc.">
        <title>Genome sequence of the food spoilage yeast Zygosaccharomyces bailii CLIB 213(T).</title>
        <authorList>
            <person name="Galeote V."/>
            <person name="Bigey F."/>
            <person name="Devillers H."/>
            <person name="Neuveglise C."/>
            <person name="Dequin S."/>
        </authorList>
    </citation>
    <scope>NUCLEOTIDE SEQUENCE [LARGE SCALE GENOMIC DNA]</scope>
    <source>
        <strain evidence="2">CLIB 213 / ATCC 58445 / CBS 680 / CCRC 21525 / NBRC 1098 / NCYC 1416 / NRRL Y-2227</strain>
    </source>
</reference>
<protein>
    <submittedName>
        <fullName evidence="1">BN860_05336g1_1</fullName>
    </submittedName>
</protein>
<dbReference type="Pfam" id="PF00687">
    <property type="entry name" value="Ribosomal_L1"/>
    <property type="match status" value="1"/>
</dbReference>
<dbReference type="Proteomes" id="UP000019375">
    <property type="component" value="Unassembled WGS sequence"/>
</dbReference>
<gene>
    <name evidence="1" type="ORF">BN860_05336g</name>
</gene>
<dbReference type="EMBL" id="HG316454">
    <property type="protein sequence ID" value="CDF87392.1"/>
    <property type="molecule type" value="Genomic_DNA"/>
</dbReference>
<organism evidence="1 2">
    <name type="scientific">Zygosaccharomyces bailii (strain CLIB 213 / ATCC 58445 / CBS 680 / BCRC 21525 / NBRC 1098 / NCYC 1416 / NRRL Y-2227)</name>
    <dbReference type="NCBI Taxonomy" id="1333698"/>
    <lineage>
        <taxon>Eukaryota</taxon>
        <taxon>Fungi</taxon>
        <taxon>Dikarya</taxon>
        <taxon>Ascomycota</taxon>
        <taxon>Saccharomycotina</taxon>
        <taxon>Saccharomycetes</taxon>
        <taxon>Saccharomycetales</taxon>
        <taxon>Saccharomycetaceae</taxon>
        <taxon>Zygosaccharomyces</taxon>
    </lineage>
</organism>
<keyword evidence="2" id="KW-1185">Reference proteome</keyword>
<name>A0A8J2X5P3_ZYGB2</name>
<proteinExistence type="predicted"/>